<dbReference type="InterPro" id="IPR042208">
    <property type="entry name" value="D-ser_dehydrat-like_sf"/>
</dbReference>
<evidence type="ECO:0000313" key="4">
    <source>
        <dbReference type="EMBL" id="MBS4196108.1"/>
    </source>
</evidence>
<dbReference type="EC" id="5.1.1.1" evidence="4"/>
<dbReference type="PANTHER" id="PTHR28004:SF2">
    <property type="entry name" value="D-SERINE DEHYDRATASE"/>
    <property type="match status" value="1"/>
</dbReference>
<gene>
    <name evidence="4" type="ORF">KHA97_13660</name>
</gene>
<protein>
    <submittedName>
        <fullName evidence="4">Alanine racemase</fullName>
        <ecNumber evidence="4">5.1.1.1</ecNumber>
    </submittedName>
</protein>
<accession>A0A942TFV1</accession>
<dbReference type="GO" id="GO:0036088">
    <property type="term" value="P:D-serine catabolic process"/>
    <property type="evidence" value="ECO:0007669"/>
    <property type="project" value="TreeGrafter"/>
</dbReference>
<dbReference type="InterPro" id="IPR026956">
    <property type="entry name" value="D-ser_dehydrat-like_dom"/>
</dbReference>
<evidence type="ECO:0000313" key="5">
    <source>
        <dbReference type="Proteomes" id="UP000681414"/>
    </source>
</evidence>
<dbReference type="AlphaFoldDB" id="A0A942TFV1"/>
<proteinExistence type="inferred from homology"/>
<dbReference type="Gene3D" id="2.40.37.20">
    <property type="entry name" value="D-serine dehydratase-like domain"/>
    <property type="match status" value="1"/>
</dbReference>
<dbReference type="Pfam" id="PF01168">
    <property type="entry name" value="Ala_racemase_N"/>
    <property type="match status" value="1"/>
</dbReference>
<evidence type="ECO:0000256" key="2">
    <source>
        <dbReference type="ARBA" id="ARBA00023239"/>
    </source>
</evidence>
<dbReference type="InterPro" id="IPR001608">
    <property type="entry name" value="Ala_racemase_N"/>
</dbReference>
<dbReference type="Proteomes" id="UP000681414">
    <property type="component" value="Unassembled WGS sequence"/>
</dbReference>
<sequence>MLDTPSLIIDEEKMKKNIKKLAEIAKKHGVTLRPHTKTHKIPDIAKKQIATGAKGITVAKVGEAEVMAEHGINDIFIAYPIVTEAKIERVAELSKSINLIIGVDSLEGATKISEVAKRHQISIQVRLEVDIGFRRTGVLYDDAIKLAAELQNMDNIEFQGIYTYRGFFMNGKPTLELEKAGVEEGQLMVDLAERMRKERIQVRDISVGSTPTAPYAAMVKGITEVRPGTYVFYDRMQAALGSCSLDECAAYIQATVISRPSEDLMIIDGGSKTFATDVGPNSDPLFLKGFGHIVEAPHAILERLSEEHGMVKINKEDPFKVGDIVRVIPNHICSTVNLHDKVFLKHDDQFEEKIVYARGKLS</sequence>
<comment type="caution">
    <text evidence="4">The sequence shown here is derived from an EMBL/GenBank/DDBJ whole genome shotgun (WGS) entry which is preliminary data.</text>
</comment>
<reference evidence="4 5" key="1">
    <citation type="submission" date="2021-05" db="EMBL/GenBank/DDBJ databases">
        <title>Novel Bacillus species.</title>
        <authorList>
            <person name="Liu G."/>
        </authorList>
    </citation>
    <scope>NUCLEOTIDE SEQUENCE [LARGE SCALE GENOMIC DNA]</scope>
    <source>
        <strain evidence="5">FJAT-49780</strain>
    </source>
</reference>
<organism evidence="4 5">
    <name type="scientific">Lederbergia citri</name>
    <dbReference type="NCBI Taxonomy" id="2833580"/>
    <lineage>
        <taxon>Bacteria</taxon>
        <taxon>Bacillati</taxon>
        <taxon>Bacillota</taxon>
        <taxon>Bacilli</taxon>
        <taxon>Bacillales</taxon>
        <taxon>Bacillaceae</taxon>
        <taxon>Lederbergia</taxon>
    </lineage>
</organism>
<dbReference type="RefSeq" id="WP_213125266.1">
    <property type="nucleotide sequence ID" value="NZ_JAGYPG010000002.1"/>
</dbReference>
<dbReference type="Pfam" id="PF14031">
    <property type="entry name" value="D-ser_dehydrat"/>
    <property type="match status" value="1"/>
</dbReference>
<evidence type="ECO:0000256" key="1">
    <source>
        <dbReference type="ARBA" id="ARBA00005323"/>
    </source>
</evidence>
<dbReference type="PANTHER" id="PTHR28004">
    <property type="entry name" value="ZGC:162816-RELATED"/>
    <property type="match status" value="1"/>
</dbReference>
<name>A0A942TFV1_9BACI</name>
<dbReference type="SMART" id="SM01119">
    <property type="entry name" value="D-ser_dehydrat"/>
    <property type="match status" value="1"/>
</dbReference>
<feature type="domain" description="D-serine dehydratase-like" evidence="3">
    <location>
        <begin position="249"/>
        <end position="346"/>
    </location>
</feature>
<dbReference type="Gene3D" id="3.20.20.10">
    <property type="entry name" value="Alanine racemase"/>
    <property type="match status" value="1"/>
</dbReference>
<comment type="similarity">
    <text evidence="1">Belongs to the DSD1 family.</text>
</comment>
<dbReference type="SUPFAM" id="SSF51419">
    <property type="entry name" value="PLP-binding barrel"/>
    <property type="match status" value="1"/>
</dbReference>
<keyword evidence="5" id="KW-1185">Reference proteome</keyword>
<keyword evidence="4" id="KW-0413">Isomerase</keyword>
<keyword evidence="2" id="KW-0456">Lyase</keyword>
<dbReference type="GO" id="GO:0008721">
    <property type="term" value="F:D-serine ammonia-lyase activity"/>
    <property type="evidence" value="ECO:0007669"/>
    <property type="project" value="TreeGrafter"/>
</dbReference>
<dbReference type="InterPro" id="IPR051466">
    <property type="entry name" value="D-amino_acid_metab_enzyme"/>
</dbReference>
<dbReference type="InterPro" id="IPR029066">
    <property type="entry name" value="PLP-binding_barrel"/>
</dbReference>
<evidence type="ECO:0000259" key="3">
    <source>
        <dbReference type="SMART" id="SM01119"/>
    </source>
</evidence>
<dbReference type="EMBL" id="JAGYPG010000002">
    <property type="protein sequence ID" value="MBS4196108.1"/>
    <property type="molecule type" value="Genomic_DNA"/>
</dbReference>
<dbReference type="GO" id="GO:0008784">
    <property type="term" value="F:alanine racemase activity"/>
    <property type="evidence" value="ECO:0007669"/>
    <property type="project" value="UniProtKB-EC"/>
</dbReference>